<keyword evidence="3" id="KW-1185">Reference proteome</keyword>
<comment type="caution">
    <text evidence="2">The sequence shown here is derived from an EMBL/GenBank/DDBJ whole genome shotgun (WGS) entry which is preliminary data.</text>
</comment>
<evidence type="ECO:0000256" key="1">
    <source>
        <dbReference type="SAM" id="MobiDB-lite"/>
    </source>
</evidence>
<dbReference type="OrthoDB" id="4920124at2759"/>
<organism evidence="2 3">
    <name type="scientific">Ophiocordyceps polyrhachis-furcata BCC 54312</name>
    <dbReference type="NCBI Taxonomy" id="1330021"/>
    <lineage>
        <taxon>Eukaryota</taxon>
        <taxon>Fungi</taxon>
        <taxon>Dikarya</taxon>
        <taxon>Ascomycota</taxon>
        <taxon>Pezizomycotina</taxon>
        <taxon>Sordariomycetes</taxon>
        <taxon>Hypocreomycetidae</taxon>
        <taxon>Hypocreales</taxon>
        <taxon>Ophiocordycipitaceae</taxon>
        <taxon>Ophiocordyceps</taxon>
    </lineage>
</organism>
<reference evidence="2 3" key="1">
    <citation type="journal article" date="2015" name="BMC Genomics">
        <title>Insights from the genome of Ophiocordyceps polyrhachis-furcata to pathogenicity and host specificity in insect fungi.</title>
        <authorList>
            <person name="Wichadakul D."/>
            <person name="Kobmoo N."/>
            <person name="Ingsriswang S."/>
            <person name="Tangphatsornruang S."/>
            <person name="Chantasingh D."/>
            <person name="Luangsa-ard J.J."/>
            <person name="Eurwilaichitr L."/>
        </authorList>
    </citation>
    <scope>NUCLEOTIDE SEQUENCE [LARGE SCALE GENOMIC DNA]</scope>
    <source>
        <strain evidence="2 3">BCC 54312</strain>
    </source>
</reference>
<name>A0A367LHR3_9HYPO</name>
<gene>
    <name evidence="2" type="ORF">L249_8301</name>
</gene>
<dbReference type="AlphaFoldDB" id="A0A367LHR3"/>
<feature type="compositionally biased region" description="Polar residues" evidence="1">
    <location>
        <begin position="313"/>
        <end position="323"/>
    </location>
</feature>
<accession>A0A367LHR3</accession>
<proteinExistence type="predicted"/>
<feature type="compositionally biased region" description="Polar residues" evidence="1">
    <location>
        <begin position="276"/>
        <end position="302"/>
    </location>
</feature>
<evidence type="ECO:0000313" key="2">
    <source>
        <dbReference type="EMBL" id="RCI13976.1"/>
    </source>
</evidence>
<dbReference type="EMBL" id="LKCN02000005">
    <property type="protein sequence ID" value="RCI13976.1"/>
    <property type="molecule type" value="Genomic_DNA"/>
</dbReference>
<protein>
    <submittedName>
        <fullName evidence="2">Uncharacterized protein</fullName>
    </submittedName>
</protein>
<dbReference type="Proteomes" id="UP000253664">
    <property type="component" value="Unassembled WGS sequence"/>
</dbReference>
<evidence type="ECO:0000313" key="3">
    <source>
        <dbReference type="Proteomes" id="UP000253664"/>
    </source>
</evidence>
<sequence>MDSLGPRINPSLVSFMVAGNGAAEHDEAPVSTTPTPSDRLAALPLVIEGDADVDGFQKTPALSHNRARDFIARDFIDRVDTVLHGNFNSPASQLPPYPTVPLFGELLNPVVADEPGLSNCTPYMAWQQHNTTAHLVSPSPVAVPSVPPALGFPFLPCSFPDLPYDILPFAGHGWDASATWSPTSTPTQAVYEQRHGGAQATLGSYGRTNSSLRPNAQAFTPYSPTMTQPSTEVARQLLMSDPVQRPAMGGPSIGSLAGTLPARGMMLQPFYSQGPSMASYNPSETGSSHSHSTYISQPSSRSLGAPRYAATSMAKTNSTQSNRPLLPKHKATRFRQPPTPSLRSEDTNASPRPVDSFSSSGPRGKRYRSLSPNVRQSAKDRRDNRSVCVRCKLSSTACRPVEGASWCQKCQDQGTTSSCTVFYFMNMAESTRFTGIENHSISLPLLRDGKWRVIDFGQLLKHIERLGRPTVIRAVRDKQRLYDLDLGHCHRYLTEASNNLPPSYSIQSFVREQQEKQDWQTCVRIGNGFSKDAIGALAIFDDRPSETTFRLVHSHNRTERSFNPDNDHDRLGLLVAHVLSLTFGRQIEQAALAQLSRLLPKHQHMSYQELDFLAEQLLTIRWGVSLDFRRRAMLSLQPPSPSREAEMIRLEKRMKTDKTLCHKLYMCFCCLRHKREKRPLSAEGLLSFGDRTRRYAGTERAVAERLPKTDSWEAFEAWMADGRVAVEAAGVLERGGARGVRSLTPTG</sequence>
<feature type="region of interest" description="Disordered" evidence="1">
    <location>
        <begin position="276"/>
        <end position="381"/>
    </location>
</feature>